<feature type="domain" description="Reverse transcriptase" evidence="1">
    <location>
        <begin position="1"/>
        <end position="116"/>
    </location>
</feature>
<dbReference type="PROSITE" id="PS50878">
    <property type="entry name" value="RT_POL"/>
    <property type="match status" value="1"/>
</dbReference>
<gene>
    <name evidence="2" type="ORF">DILT_LOCUS5083</name>
</gene>
<dbReference type="Proteomes" id="UP000281553">
    <property type="component" value="Unassembled WGS sequence"/>
</dbReference>
<dbReference type="OrthoDB" id="6128308at2759"/>
<dbReference type="AlphaFoldDB" id="A0A3P7NLK9"/>
<sequence>MMLPLDVSSLFTTVPVVESIEYLGDFIRETHNQIFMTVEMLKELLTCCTQMYGFSVKASNVAMGLPLGPFLPNVFMGKIEEMKLKDTINDLKFYGQYVDDIFCLTNKITYIDGLVQ</sequence>
<dbReference type="PANTHER" id="PTHR21301">
    <property type="entry name" value="REVERSE TRANSCRIPTASE"/>
    <property type="match status" value="1"/>
</dbReference>
<dbReference type="InterPro" id="IPR000477">
    <property type="entry name" value="RT_dom"/>
</dbReference>
<dbReference type="PANTHER" id="PTHR21301:SF10">
    <property type="entry name" value="REVERSE TRANSCRIPTASE DOMAIN-CONTAINING PROTEIN"/>
    <property type="match status" value="1"/>
</dbReference>
<keyword evidence="3" id="KW-1185">Reference proteome</keyword>
<dbReference type="Pfam" id="PF00078">
    <property type="entry name" value="RVT_1"/>
    <property type="match status" value="1"/>
</dbReference>
<organism evidence="2 3">
    <name type="scientific">Dibothriocephalus latus</name>
    <name type="common">Fish tapeworm</name>
    <name type="synonym">Diphyllobothrium latum</name>
    <dbReference type="NCBI Taxonomy" id="60516"/>
    <lineage>
        <taxon>Eukaryota</taxon>
        <taxon>Metazoa</taxon>
        <taxon>Spiralia</taxon>
        <taxon>Lophotrochozoa</taxon>
        <taxon>Platyhelminthes</taxon>
        <taxon>Cestoda</taxon>
        <taxon>Eucestoda</taxon>
        <taxon>Diphyllobothriidea</taxon>
        <taxon>Diphyllobothriidae</taxon>
        <taxon>Dibothriocephalus</taxon>
    </lineage>
</organism>
<evidence type="ECO:0000259" key="1">
    <source>
        <dbReference type="PROSITE" id="PS50878"/>
    </source>
</evidence>
<protein>
    <recommendedName>
        <fullName evidence="1">Reverse transcriptase domain-containing protein</fullName>
    </recommendedName>
</protein>
<evidence type="ECO:0000313" key="3">
    <source>
        <dbReference type="Proteomes" id="UP000281553"/>
    </source>
</evidence>
<dbReference type="EMBL" id="UYRU01046688">
    <property type="protein sequence ID" value="VDN09252.1"/>
    <property type="molecule type" value="Genomic_DNA"/>
</dbReference>
<proteinExistence type="predicted"/>
<evidence type="ECO:0000313" key="2">
    <source>
        <dbReference type="EMBL" id="VDN09252.1"/>
    </source>
</evidence>
<reference evidence="2 3" key="1">
    <citation type="submission" date="2018-11" db="EMBL/GenBank/DDBJ databases">
        <authorList>
            <consortium name="Pathogen Informatics"/>
        </authorList>
    </citation>
    <scope>NUCLEOTIDE SEQUENCE [LARGE SCALE GENOMIC DNA]</scope>
</reference>
<name>A0A3P7NLK9_DIBLA</name>
<accession>A0A3P7NLK9</accession>